<dbReference type="Gene3D" id="2.130.10.80">
    <property type="entry name" value="Galactose oxidase/kelch, beta-propeller"/>
    <property type="match status" value="1"/>
</dbReference>
<dbReference type="AlphaFoldDB" id="A0AAE0A1Q0"/>
<organism evidence="2 3">
    <name type="scientific">Dipteronia sinensis</name>
    <dbReference type="NCBI Taxonomy" id="43782"/>
    <lineage>
        <taxon>Eukaryota</taxon>
        <taxon>Viridiplantae</taxon>
        <taxon>Streptophyta</taxon>
        <taxon>Embryophyta</taxon>
        <taxon>Tracheophyta</taxon>
        <taxon>Spermatophyta</taxon>
        <taxon>Magnoliopsida</taxon>
        <taxon>eudicotyledons</taxon>
        <taxon>Gunneridae</taxon>
        <taxon>Pentapetalae</taxon>
        <taxon>rosids</taxon>
        <taxon>malvids</taxon>
        <taxon>Sapindales</taxon>
        <taxon>Sapindaceae</taxon>
        <taxon>Hippocastanoideae</taxon>
        <taxon>Acereae</taxon>
        <taxon>Dipteronia</taxon>
    </lineage>
</organism>
<evidence type="ECO:0000259" key="1">
    <source>
        <dbReference type="Pfam" id="PF07250"/>
    </source>
</evidence>
<gene>
    <name evidence="2" type="ORF">Dsin_022022</name>
</gene>
<name>A0AAE0A1Q0_9ROSI</name>
<dbReference type="PANTHER" id="PTHR32208">
    <property type="entry name" value="SECRETED PROTEIN-RELATED"/>
    <property type="match status" value="1"/>
</dbReference>
<dbReference type="Pfam" id="PF07250">
    <property type="entry name" value="Glyoxal_oxid_N"/>
    <property type="match status" value="1"/>
</dbReference>
<evidence type="ECO:0000313" key="3">
    <source>
        <dbReference type="Proteomes" id="UP001281410"/>
    </source>
</evidence>
<comment type="caution">
    <text evidence="2">The sequence shown here is derived from an EMBL/GenBank/DDBJ whole genome shotgun (WGS) entry which is preliminary data.</text>
</comment>
<dbReference type="PANTHER" id="PTHR32208:SF62">
    <property type="entry name" value="OXIDASE, PUTATIVE, EXPRESSED-RELATED"/>
    <property type="match status" value="1"/>
</dbReference>
<protein>
    <recommendedName>
        <fullName evidence="1">Glyoxal oxidase N-terminal domain-containing protein</fullName>
    </recommendedName>
</protein>
<evidence type="ECO:0000313" key="2">
    <source>
        <dbReference type="EMBL" id="KAK3198607.1"/>
    </source>
</evidence>
<dbReference type="InterPro" id="IPR037293">
    <property type="entry name" value="Gal_Oxidase_central_sf"/>
</dbReference>
<dbReference type="SUPFAM" id="SSF50965">
    <property type="entry name" value="Galactose oxidase, central domain"/>
    <property type="match status" value="1"/>
</dbReference>
<dbReference type="Proteomes" id="UP001281410">
    <property type="component" value="Unassembled WGS sequence"/>
</dbReference>
<dbReference type="InterPro" id="IPR011043">
    <property type="entry name" value="Gal_Oxase/kelch_b-propeller"/>
</dbReference>
<dbReference type="InterPro" id="IPR009880">
    <property type="entry name" value="Glyoxal_oxidase_N"/>
</dbReference>
<dbReference type="EMBL" id="JANJYJ010000007">
    <property type="protein sequence ID" value="KAK3198607.1"/>
    <property type="molecule type" value="Genomic_DNA"/>
</dbReference>
<accession>A0AAE0A1Q0</accession>
<sequence>MQLLNIDCVIIFDWTDFGKSNLSLSDGKCSNDKVDCIEHSAEYDVLSKRIRPFTVQTNVWCSASVVTSDGSLTQAGGFNDSEHRVRIFKACKSTTDNCDWVEVENALVAKRWYTTNHILPNGRQIVIGGRGQFNYKFLSKNGAPNLYNLPSG</sequence>
<feature type="domain" description="Glyoxal oxidase N-terminal" evidence="1">
    <location>
        <begin position="1"/>
        <end position="146"/>
    </location>
</feature>
<proteinExistence type="predicted"/>
<reference evidence="2" key="1">
    <citation type="journal article" date="2023" name="Plant J.">
        <title>Genome sequences and population genomics provide insights into the demographic history, inbreeding, and mutation load of two 'living fossil' tree species of Dipteronia.</title>
        <authorList>
            <person name="Feng Y."/>
            <person name="Comes H.P."/>
            <person name="Chen J."/>
            <person name="Zhu S."/>
            <person name="Lu R."/>
            <person name="Zhang X."/>
            <person name="Li P."/>
            <person name="Qiu J."/>
            <person name="Olsen K.M."/>
            <person name="Qiu Y."/>
        </authorList>
    </citation>
    <scope>NUCLEOTIDE SEQUENCE</scope>
    <source>
        <strain evidence="2">NBL</strain>
    </source>
</reference>
<keyword evidence="3" id="KW-1185">Reference proteome</keyword>